<evidence type="ECO:0000256" key="8">
    <source>
        <dbReference type="HAMAP-Rule" id="MF_00009"/>
    </source>
</evidence>
<name>A0A4D6Y826_9GAMM</name>
<dbReference type="GO" id="GO:0004521">
    <property type="term" value="F:RNA endonuclease activity"/>
    <property type="evidence" value="ECO:0007669"/>
    <property type="project" value="UniProtKB-UniRule"/>
</dbReference>
<dbReference type="Pfam" id="PF02130">
    <property type="entry name" value="YbeY"/>
    <property type="match status" value="1"/>
</dbReference>
<feature type="binding site" evidence="8">
    <location>
        <position position="120"/>
    </location>
    <ligand>
        <name>Zn(2+)</name>
        <dbReference type="ChEBI" id="CHEBI:29105"/>
        <note>catalytic</note>
    </ligand>
</feature>
<keyword evidence="6 8" id="KW-0378">Hydrolase</keyword>
<dbReference type="InterPro" id="IPR020549">
    <property type="entry name" value="YbeY_CS"/>
</dbReference>
<dbReference type="NCBIfam" id="TIGR00043">
    <property type="entry name" value="rRNA maturation RNase YbeY"/>
    <property type="match status" value="1"/>
</dbReference>
<dbReference type="PROSITE" id="PS01306">
    <property type="entry name" value="UPF0054"/>
    <property type="match status" value="1"/>
</dbReference>
<dbReference type="PANTHER" id="PTHR46986:SF1">
    <property type="entry name" value="ENDORIBONUCLEASE YBEY, CHLOROPLASTIC"/>
    <property type="match status" value="1"/>
</dbReference>
<dbReference type="RefSeq" id="WP_158350724.1">
    <property type="nucleotide sequence ID" value="NZ_CP032999.1"/>
</dbReference>
<reference evidence="9 10" key="1">
    <citation type="submission" date="2018-10" db="EMBL/GenBank/DDBJ databases">
        <title>Comparative functional genomics of the obligate endosymbiont Buchnera aphidicola.</title>
        <authorList>
            <person name="Chong R.A."/>
        </authorList>
    </citation>
    <scope>NUCLEOTIDE SEQUENCE [LARGE SCALE GENOMIC DNA]</scope>
    <source>
        <strain evidence="9 10">Ska</strain>
    </source>
</reference>
<dbReference type="InterPro" id="IPR023091">
    <property type="entry name" value="MetalPrtase_cat_dom_sf_prd"/>
</dbReference>
<dbReference type="OrthoDB" id="9807740at2"/>
<keyword evidence="3 8" id="KW-0540">Nuclease</keyword>
<dbReference type="HAMAP" id="MF_00009">
    <property type="entry name" value="Endoribonucl_YbeY"/>
    <property type="match status" value="1"/>
</dbReference>
<accession>A0A4D6Y826</accession>
<protein>
    <recommendedName>
        <fullName evidence="8">Endoribonuclease YbeY</fullName>
        <ecNumber evidence="8">3.1.-.-</ecNumber>
    </recommendedName>
</protein>
<keyword evidence="8" id="KW-0698">rRNA processing</keyword>
<dbReference type="GO" id="GO:0004222">
    <property type="term" value="F:metalloendopeptidase activity"/>
    <property type="evidence" value="ECO:0007669"/>
    <property type="project" value="InterPro"/>
</dbReference>
<keyword evidence="8" id="KW-0963">Cytoplasm</keyword>
<gene>
    <name evidence="8 9" type="primary">ybeY</name>
    <name evidence="9" type="ORF">D9V78_01475</name>
</gene>
<dbReference type="AlphaFoldDB" id="A0A4D6Y826"/>
<dbReference type="SUPFAM" id="SSF55486">
    <property type="entry name" value="Metalloproteases ('zincins'), catalytic domain"/>
    <property type="match status" value="1"/>
</dbReference>
<keyword evidence="5 8" id="KW-0255">Endonuclease</keyword>
<proteinExistence type="inferred from homology"/>
<evidence type="ECO:0000256" key="2">
    <source>
        <dbReference type="ARBA" id="ARBA00022517"/>
    </source>
</evidence>
<dbReference type="Proteomes" id="UP000298685">
    <property type="component" value="Chromosome"/>
</dbReference>
<sequence length="148" mass="17899">MKNITLNIKNKIYTNVFIPKKKKIQKWIKKILNKKFEITICIVDIQKIQEINFMYRKKYQPTNILSFLYQKKYKNHFLLGELVICEQIITDEAYLQKKSIEAHWAHIIIHGTLHLIGYHHKNKKQNNIMQKIEINIMKQLGYNNPYKN</sequence>
<keyword evidence="7 8" id="KW-0862">Zinc</keyword>
<organism evidence="9 10">
    <name type="scientific">Buchnera aphidicola</name>
    <name type="common">Sarucallis kahawaluokalani</name>
    <dbReference type="NCBI Taxonomy" id="1241878"/>
    <lineage>
        <taxon>Bacteria</taxon>
        <taxon>Pseudomonadati</taxon>
        <taxon>Pseudomonadota</taxon>
        <taxon>Gammaproteobacteria</taxon>
        <taxon>Enterobacterales</taxon>
        <taxon>Erwiniaceae</taxon>
        <taxon>Buchnera</taxon>
    </lineage>
</organism>
<dbReference type="PANTHER" id="PTHR46986">
    <property type="entry name" value="ENDORIBONUCLEASE YBEY, CHLOROPLASTIC"/>
    <property type="match status" value="1"/>
</dbReference>
<comment type="similarity">
    <text evidence="1 8">Belongs to the endoribonuclease YbeY family.</text>
</comment>
<evidence type="ECO:0000313" key="9">
    <source>
        <dbReference type="EMBL" id="QCI26076.1"/>
    </source>
</evidence>
<keyword evidence="4 8" id="KW-0479">Metal-binding</keyword>
<comment type="subcellular location">
    <subcellularLocation>
        <location evidence="8">Cytoplasm</location>
    </subcellularLocation>
</comment>
<evidence type="ECO:0000256" key="3">
    <source>
        <dbReference type="ARBA" id="ARBA00022722"/>
    </source>
</evidence>
<dbReference type="GO" id="GO:0006364">
    <property type="term" value="P:rRNA processing"/>
    <property type="evidence" value="ECO:0007669"/>
    <property type="project" value="UniProtKB-UniRule"/>
</dbReference>
<evidence type="ECO:0000256" key="6">
    <source>
        <dbReference type="ARBA" id="ARBA00022801"/>
    </source>
</evidence>
<dbReference type="InterPro" id="IPR002036">
    <property type="entry name" value="YbeY"/>
</dbReference>
<dbReference type="GO" id="GO:0008270">
    <property type="term" value="F:zinc ion binding"/>
    <property type="evidence" value="ECO:0007669"/>
    <property type="project" value="UniProtKB-UniRule"/>
</dbReference>
<dbReference type="Gene3D" id="3.40.390.30">
    <property type="entry name" value="Metalloproteases ('zincins'), catalytic domain"/>
    <property type="match status" value="1"/>
</dbReference>
<evidence type="ECO:0000256" key="5">
    <source>
        <dbReference type="ARBA" id="ARBA00022759"/>
    </source>
</evidence>
<keyword evidence="2 8" id="KW-0690">Ribosome biogenesis</keyword>
<dbReference type="GO" id="GO:0005737">
    <property type="term" value="C:cytoplasm"/>
    <property type="evidence" value="ECO:0007669"/>
    <property type="project" value="UniProtKB-SubCell"/>
</dbReference>
<evidence type="ECO:0000313" key="10">
    <source>
        <dbReference type="Proteomes" id="UP000298685"/>
    </source>
</evidence>
<dbReference type="EMBL" id="CP032999">
    <property type="protein sequence ID" value="QCI26076.1"/>
    <property type="molecule type" value="Genomic_DNA"/>
</dbReference>
<evidence type="ECO:0000256" key="1">
    <source>
        <dbReference type="ARBA" id="ARBA00010875"/>
    </source>
</evidence>
<feature type="binding site" evidence="8">
    <location>
        <position position="110"/>
    </location>
    <ligand>
        <name>Zn(2+)</name>
        <dbReference type="ChEBI" id="CHEBI:29105"/>
        <note>catalytic</note>
    </ligand>
</feature>
<dbReference type="EC" id="3.1.-.-" evidence="8"/>
<evidence type="ECO:0000256" key="4">
    <source>
        <dbReference type="ARBA" id="ARBA00022723"/>
    </source>
</evidence>
<comment type="function">
    <text evidence="8">Single strand-specific metallo-endoribonuclease involved in late-stage 70S ribosome quality control and in maturation of the 3' terminus of the 16S rRNA.</text>
</comment>
<evidence type="ECO:0000256" key="7">
    <source>
        <dbReference type="ARBA" id="ARBA00022833"/>
    </source>
</evidence>
<comment type="cofactor">
    <cofactor evidence="8">
        <name>Zn(2+)</name>
        <dbReference type="ChEBI" id="CHEBI:29105"/>
    </cofactor>
    <text evidence="8">Binds 1 zinc ion.</text>
</comment>
<feature type="binding site" evidence="8">
    <location>
        <position position="114"/>
    </location>
    <ligand>
        <name>Zn(2+)</name>
        <dbReference type="ChEBI" id="CHEBI:29105"/>
        <note>catalytic</note>
    </ligand>
</feature>